<dbReference type="OrthoDB" id="5974136at2759"/>
<comment type="caution">
    <text evidence="4">The sequence shown here is derived from an EMBL/GenBank/DDBJ whole genome shotgun (WGS) entry which is preliminary data.</text>
</comment>
<dbReference type="InterPro" id="IPR018363">
    <property type="entry name" value="CD59_antigen_CS"/>
</dbReference>
<dbReference type="EMBL" id="LSMT01000139">
    <property type="protein sequence ID" value="PFX25904.1"/>
    <property type="molecule type" value="Genomic_DNA"/>
</dbReference>
<protein>
    <submittedName>
        <fullName evidence="4">Omega-scoloptoxin-Ssm1a</fullName>
    </submittedName>
</protein>
<dbReference type="AlphaFoldDB" id="A0A2B4S5D5"/>
<proteinExistence type="predicted"/>
<keyword evidence="5" id="KW-1185">Reference proteome</keyword>
<dbReference type="Gene3D" id="2.10.60.10">
    <property type="entry name" value="CD59"/>
    <property type="match status" value="1"/>
</dbReference>
<sequence>MASKPSILLAFFVITLLPAAHSLQCYRCENIYKITECAPDTPVTCGSSSNRCVTAKLSYKSNQTERGEVETFYRTCTTMAECNIATAPCKDIKDAICEYKCCEDDLCNNSARSSSQVFHLLVFAFIGLLLPA</sequence>
<evidence type="ECO:0000256" key="2">
    <source>
        <dbReference type="ARBA" id="ARBA00023157"/>
    </source>
</evidence>
<evidence type="ECO:0000313" key="5">
    <source>
        <dbReference type="Proteomes" id="UP000225706"/>
    </source>
</evidence>
<dbReference type="PROSITE" id="PS00983">
    <property type="entry name" value="LY6_UPAR"/>
    <property type="match status" value="1"/>
</dbReference>
<name>A0A2B4S5D5_STYPI</name>
<dbReference type="SUPFAM" id="SSF57302">
    <property type="entry name" value="Snake toxin-like"/>
    <property type="match status" value="1"/>
</dbReference>
<gene>
    <name evidence="4" type="ORF">AWC38_SpisGene9436</name>
</gene>
<dbReference type="PANTHER" id="PTHR10036">
    <property type="entry name" value="CD59 GLYCOPROTEIN"/>
    <property type="match status" value="1"/>
</dbReference>
<reference evidence="5" key="1">
    <citation type="journal article" date="2017" name="bioRxiv">
        <title>Comparative analysis of the genomes of Stylophora pistillata and Acropora digitifera provides evidence for extensive differences between species of corals.</title>
        <authorList>
            <person name="Voolstra C.R."/>
            <person name="Li Y."/>
            <person name="Liew Y.J."/>
            <person name="Baumgarten S."/>
            <person name="Zoccola D."/>
            <person name="Flot J.-F."/>
            <person name="Tambutte S."/>
            <person name="Allemand D."/>
            <person name="Aranda M."/>
        </authorList>
    </citation>
    <scope>NUCLEOTIDE SEQUENCE [LARGE SCALE GENOMIC DNA]</scope>
</reference>
<evidence type="ECO:0000256" key="3">
    <source>
        <dbReference type="SAM" id="SignalP"/>
    </source>
</evidence>
<dbReference type="GO" id="GO:0098552">
    <property type="term" value="C:side of membrane"/>
    <property type="evidence" value="ECO:0007669"/>
    <property type="project" value="UniProtKB-KW"/>
</dbReference>
<feature type="chain" id="PRO_5012473772" evidence="3">
    <location>
        <begin position="23"/>
        <end position="132"/>
    </location>
</feature>
<keyword evidence="1 3" id="KW-0732">Signal</keyword>
<dbReference type="InterPro" id="IPR045860">
    <property type="entry name" value="Snake_toxin-like_sf"/>
</dbReference>
<keyword evidence="2" id="KW-1015">Disulfide bond</keyword>
<dbReference type="Proteomes" id="UP000225706">
    <property type="component" value="Unassembled WGS sequence"/>
</dbReference>
<dbReference type="CDD" id="cd00117">
    <property type="entry name" value="TFP"/>
    <property type="match status" value="1"/>
</dbReference>
<dbReference type="PANTHER" id="PTHR10036:SF3">
    <property type="entry name" value="PROTEIN SLEEPLESS-RELATED"/>
    <property type="match status" value="1"/>
</dbReference>
<accession>A0A2B4S5D5</accession>
<organism evidence="4 5">
    <name type="scientific">Stylophora pistillata</name>
    <name type="common">Smooth cauliflower coral</name>
    <dbReference type="NCBI Taxonomy" id="50429"/>
    <lineage>
        <taxon>Eukaryota</taxon>
        <taxon>Metazoa</taxon>
        <taxon>Cnidaria</taxon>
        <taxon>Anthozoa</taxon>
        <taxon>Hexacorallia</taxon>
        <taxon>Scleractinia</taxon>
        <taxon>Astrocoeniina</taxon>
        <taxon>Pocilloporidae</taxon>
        <taxon>Stylophora</taxon>
    </lineage>
</organism>
<evidence type="ECO:0000313" key="4">
    <source>
        <dbReference type="EMBL" id="PFX25904.1"/>
    </source>
</evidence>
<evidence type="ECO:0000256" key="1">
    <source>
        <dbReference type="ARBA" id="ARBA00022729"/>
    </source>
</evidence>
<feature type="signal peptide" evidence="3">
    <location>
        <begin position="1"/>
        <end position="22"/>
    </location>
</feature>